<accession>E7MZP5</accession>
<dbReference type="EMBL" id="AECV01000001">
    <property type="protein sequence ID" value="EFW30559.1"/>
    <property type="molecule type" value="Genomic_DNA"/>
</dbReference>
<dbReference type="AlphaFoldDB" id="E7MZP5"/>
<proteinExistence type="predicted"/>
<organism evidence="1 2">
    <name type="scientific">Selenomonas artemidis F0399</name>
    <dbReference type="NCBI Taxonomy" id="749551"/>
    <lineage>
        <taxon>Bacteria</taxon>
        <taxon>Bacillati</taxon>
        <taxon>Bacillota</taxon>
        <taxon>Negativicutes</taxon>
        <taxon>Selenomonadales</taxon>
        <taxon>Selenomonadaceae</taxon>
        <taxon>Selenomonas</taxon>
    </lineage>
</organism>
<evidence type="ECO:0000313" key="1">
    <source>
        <dbReference type="EMBL" id="EFW30559.1"/>
    </source>
</evidence>
<dbReference type="HOGENOM" id="CLU_3316786_0_0_9"/>
<reference evidence="1 2" key="1">
    <citation type="submission" date="2010-08" db="EMBL/GenBank/DDBJ databases">
        <authorList>
            <person name="Weinstock G."/>
            <person name="Sodergren E."/>
            <person name="Clifton S."/>
            <person name="Fulton L."/>
            <person name="Fulton B."/>
            <person name="Courtney L."/>
            <person name="Fronick C."/>
            <person name="Harrison M."/>
            <person name="Strong C."/>
            <person name="Farmer C."/>
            <person name="Delahaunty K."/>
            <person name="Markovic C."/>
            <person name="Hall O."/>
            <person name="Minx P."/>
            <person name="Tomlinson C."/>
            <person name="Mitreva M."/>
            <person name="Hou S."/>
            <person name="Chen J."/>
            <person name="Wollam A."/>
            <person name="Pepin K.H."/>
            <person name="Johnson M."/>
            <person name="Bhonagiri V."/>
            <person name="Zhang X."/>
            <person name="Suruliraj S."/>
            <person name="Warren W."/>
            <person name="Chinwalla A."/>
            <person name="Mardis E.R."/>
            <person name="Wilson R.K."/>
        </authorList>
    </citation>
    <scope>NUCLEOTIDE SEQUENCE [LARGE SCALE GENOMIC DNA]</scope>
    <source>
        <strain evidence="1 2">F0399</strain>
    </source>
</reference>
<sequence length="39" mass="4735">MNKTNTFIITEKYPLFNIKNKSISVLIPNTWIYIWQDFV</sequence>
<comment type="caution">
    <text evidence="1">The sequence shown here is derived from an EMBL/GenBank/DDBJ whole genome shotgun (WGS) entry which is preliminary data.</text>
</comment>
<name>E7MZP5_9FIRM</name>
<gene>
    <name evidence="1" type="ORF">HMPREF9555_00187</name>
</gene>
<evidence type="ECO:0000313" key="2">
    <source>
        <dbReference type="Proteomes" id="UP000004633"/>
    </source>
</evidence>
<protein>
    <submittedName>
        <fullName evidence="1">Uncharacterized protein</fullName>
    </submittedName>
</protein>
<keyword evidence="2" id="KW-1185">Reference proteome</keyword>
<dbReference type="Proteomes" id="UP000004633">
    <property type="component" value="Unassembled WGS sequence"/>
</dbReference>